<dbReference type="FunCoup" id="A0A0D2J3G7">
    <property type="interactions" value="355"/>
</dbReference>
<dbReference type="RefSeq" id="WP_044350116.1">
    <property type="nucleotide sequence ID" value="NZ_AZAC01000023.1"/>
</dbReference>
<protein>
    <submittedName>
        <fullName evidence="9">ABC transporter permease</fullName>
    </submittedName>
</protein>
<feature type="transmembrane region" description="Helical" evidence="8">
    <location>
        <begin position="12"/>
        <end position="29"/>
    </location>
</feature>
<evidence type="ECO:0000256" key="4">
    <source>
        <dbReference type="ARBA" id="ARBA00022519"/>
    </source>
</evidence>
<feature type="transmembrane region" description="Helical" evidence="8">
    <location>
        <begin position="157"/>
        <end position="178"/>
    </location>
</feature>
<dbReference type="InterPro" id="IPR001851">
    <property type="entry name" value="ABC_transp_permease"/>
</dbReference>
<feature type="transmembrane region" description="Helical" evidence="8">
    <location>
        <begin position="293"/>
        <end position="315"/>
    </location>
</feature>
<evidence type="ECO:0000256" key="7">
    <source>
        <dbReference type="ARBA" id="ARBA00023136"/>
    </source>
</evidence>
<dbReference type="GO" id="GO:0022857">
    <property type="term" value="F:transmembrane transporter activity"/>
    <property type="evidence" value="ECO:0007669"/>
    <property type="project" value="InterPro"/>
</dbReference>
<feature type="transmembrane region" description="Helical" evidence="8">
    <location>
        <begin position="118"/>
        <end position="137"/>
    </location>
</feature>
<evidence type="ECO:0000256" key="6">
    <source>
        <dbReference type="ARBA" id="ARBA00022989"/>
    </source>
</evidence>
<comment type="caution">
    <text evidence="9">The sequence shown here is derived from an EMBL/GenBank/DDBJ whole genome shotgun (WGS) entry which is preliminary data.</text>
</comment>
<dbReference type="EMBL" id="AZAC01000023">
    <property type="protein sequence ID" value="KIX12744.1"/>
    <property type="molecule type" value="Genomic_DNA"/>
</dbReference>
<keyword evidence="6 8" id="KW-1133">Transmembrane helix</keyword>
<dbReference type="AlphaFoldDB" id="A0A0D2J3G7"/>
<evidence type="ECO:0000256" key="2">
    <source>
        <dbReference type="ARBA" id="ARBA00022448"/>
    </source>
</evidence>
<keyword evidence="4" id="KW-0997">Cell inner membrane</keyword>
<proteinExistence type="predicted"/>
<dbReference type="Pfam" id="PF02653">
    <property type="entry name" value="BPD_transp_2"/>
    <property type="match status" value="1"/>
</dbReference>
<reference evidence="9 10" key="1">
    <citation type="submission" date="2013-11" db="EMBL/GenBank/DDBJ databases">
        <title>Metagenomic analysis of a methanogenic consortium involved in long chain n-alkane degradation.</title>
        <authorList>
            <person name="Davidova I.A."/>
            <person name="Callaghan A.V."/>
            <person name="Wawrik B."/>
            <person name="Pruitt S."/>
            <person name="Marks C."/>
            <person name="Duncan K.E."/>
            <person name="Suflita J.M."/>
        </authorList>
    </citation>
    <scope>NUCLEOTIDE SEQUENCE [LARGE SCALE GENOMIC DNA]</scope>
    <source>
        <strain evidence="9 10">SPR</strain>
    </source>
</reference>
<evidence type="ECO:0000256" key="5">
    <source>
        <dbReference type="ARBA" id="ARBA00022692"/>
    </source>
</evidence>
<name>A0A0D2J3G7_9BACT</name>
<dbReference type="PANTHER" id="PTHR32196">
    <property type="entry name" value="ABC TRANSPORTER PERMEASE PROTEIN YPHD-RELATED-RELATED"/>
    <property type="match status" value="1"/>
</dbReference>
<accession>A0A0D2J3G7</accession>
<feature type="transmembrane region" description="Helical" evidence="8">
    <location>
        <begin position="41"/>
        <end position="59"/>
    </location>
</feature>
<keyword evidence="2" id="KW-0813">Transport</keyword>
<dbReference type="InParanoid" id="A0A0D2J3G7"/>
<dbReference type="Proteomes" id="UP000032233">
    <property type="component" value="Unassembled WGS sequence"/>
</dbReference>
<feature type="transmembrane region" description="Helical" evidence="8">
    <location>
        <begin position="264"/>
        <end position="287"/>
    </location>
</feature>
<evidence type="ECO:0000313" key="10">
    <source>
        <dbReference type="Proteomes" id="UP000032233"/>
    </source>
</evidence>
<comment type="subcellular location">
    <subcellularLocation>
        <location evidence="1">Cell membrane</location>
        <topology evidence="1">Multi-pass membrane protein</topology>
    </subcellularLocation>
</comment>
<keyword evidence="3" id="KW-1003">Cell membrane</keyword>
<keyword evidence="10" id="KW-1185">Reference proteome</keyword>
<evidence type="ECO:0000256" key="8">
    <source>
        <dbReference type="SAM" id="Phobius"/>
    </source>
</evidence>
<feature type="transmembrane region" description="Helical" evidence="8">
    <location>
        <begin position="210"/>
        <end position="231"/>
    </location>
</feature>
<dbReference type="PATRIC" id="fig|1429043.3.peg.3593"/>
<dbReference type="STRING" id="1429043.X474_16980"/>
<keyword evidence="7 8" id="KW-0472">Membrane</keyword>
<evidence type="ECO:0000313" key="9">
    <source>
        <dbReference type="EMBL" id="KIX12744.1"/>
    </source>
</evidence>
<feature type="transmembrane region" description="Helical" evidence="8">
    <location>
        <begin position="91"/>
        <end position="111"/>
    </location>
</feature>
<dbReference type="GO" id="GO:0005886">
    <property type="term" value="C:plasma membrane"/>
    <property type="evidence" value="ECO:0007669"/>
    <property type="project" value="UniProtKB-SubCell"/>
</dbReference>
<organism evidence="9 10">
    <name type="scientific">Dethiosulfatarculus sandiegensis</name>
    <dbReference type="NCBI Taxonomy" id="1429043"/>
    <lineage>
        <taxon>Bacteria</taxon>
        <taxon>Pseudomonadati</taxon>
        <taxon>Thermodesulfobacteriota</taxon>
        <taxon>Desulfarculia</taxon>
        <taxon>Desulfarculales</taxon>
        <taxon>Desulfarculaceae</taxon>
        <taxon>Dethiosulfatarculus</taxon>
    </lineage>
</organism>
<feature type="transmembrane region" description="Helical" evidence="8">
    <location>
        <begin position="66"/>
        <end position="85"/>
    </location>
</feature>
<evidence type="ECO:0000256" key="3">
    <source>
        <dbReference type="ARBA" id="ARBA00022475"/>
    </source>
</evidence>
<dbReference type="PANTHER" id="PTHR32196:SF21">
    <property type="entry name" value="ABC TRANSPORTER PERMEASE PROTEIN YPHD-RELATED"/>
    <property type="match status" value="1"/>
</dbReference>
<keyword evidence="5 8" id="KW-0812">Transmembrane</keyword>
<dbReference type="CDD" id="cd06579">
    <property type="entry name" value="TM_PBP1_transp_AraH_like"/>
    <property type="match status" value="1"/>
</dbReference>
<dbReference type="OrthoDB" id="5422926at2"/>
<sequence>MNKKTKTFLGKYGTALGGLGVFLFFAIFAENFLSTINLLNVLKQISFLTILSMGFSFALTTSELDLSFANVCSLATVVTGGLIHFDYPVSLAIFMGLMTGLGAGLLNGLIVTGLKVPSLIATLAVSSVANGLAFWITEGVAFVGRWPEAFVYLGRGKILGIPVLAIWMIIIALVSLFIMKQTRLGIHMVFTGEADEAARLGGIQVKRMKILGLALSGLLAGVTAVLLAASLSSAAPTSAGDFMLTSMAAVLLGMTMVEPGRPNVLGSFIGALTIGILSNGLVLMGAPYYVQDILLGIIIVASVSISASTITKAAFNV</sequence>
<evidence type="ECO:0000256" key="1">
    <source>
        <dbReference type="ARBA" id="ARBA00004651"/>
    </source>
</evidence>
<gene>
    <name evidence="9" type="ORF">X474_16980</name>
</gene>